<dbReference type="Pfam" id="PF07715">
    <property type="entry name" value="Plug"/>
    <property type="match status" value="1"/>
</dbReference>
<organism evidence="9">
    <name type="scientific">mine drainage metagenome</name>
    <dbReference type="NCBI Taxonomy" id="410659"/>
    <lineage>
        <taxon>unclassified sequences</taxon>
        <taxon>metagenomes</taxon>
        <taxon>ecological metagenomes</taxon>
    </lineage>
</organism>
<dbReference type="Gene3D" id="2.40.170.20">
    <property type="entry name" value="TonB-dependent receptor, beta-barrel domain"/>
    <property type="match status" value="1"/>
</dbReference>
<evidence type="ECO:0000256" key="5">
    <source>
        <dbReference type="ARBA" id="ARBA00023136"/>
    </source>
</evidence>
<evidence type="ECO:0000256" key="1">
    <source>
        <dbReference type="ARBA" id="ARBA00004571"/>
    </source>
</evidence>
<dbReference type="Gene3D" id="2.170.130.10">
    <property type="entry name" value="TonB-dependent receptor, plug domain"/>
    <property type="match status" value="1"/>
</dbReference>
<dbReference type="CDD" id="cd01347">
    <property type="entry name" value="ligand_gated_channel"/>
    <property type="match status" value="1"/>
</dbReference>
<proteinExistence type="predicted"/>
<evidence type="ECO:0000259" key="8">
    <source>
        <dbReference type="Pfam" id="PF07715"/>
    </source>
</evidence>
<dbReference type="InterPro" id="IPR000531">
    <property type="entry name" value="Beta-barrel_TonB"/>
</dbReference>
<dbReference type="PANTHER" id="PTHR30069">
    <property type="entry name" value="TONB-DEPENDENT OUTER MEMBRANE RECEPTOR"/>
    <property type="match status" value="1"/>
</dbReference>
<dbReference type="Pfam" id="PF00593">
    <property type="entry name" value="TonB_dep_Rec_b-barrel"/>
    <property type="match status" value="1"/>
</dbReference>
<reference evidence="9" key="1">
    <citation type="submission" date="2016-10" db="EMBL/GenBank/DDBJ databases">
        <title>Sequence of Gallionella enrichment culture.</title>
        <authorList>
            <person name="Poehlein A."/>
            <person name="Muehling M."/>
            <person name="Daniel R."/>
        </authorList>
    </citation>
    <scope>NUCLEOTIDE SEQUENCE</scope>
</reference>
<keyword evidence="5" id="KW-0472">Membrane</keyword>
<keyword evidence="2" id="KW-0813">Transport</keyword>
<dbReference type="PROSITE" id="PS52016">
    <property type="entry name" value="TONB_DEPENDENT_REC_3"/>
    <property type="match status" value="1"/>
</dbReference>
<sequence>MQIRNGIFTALLCAVPSVVHAATDATPDGAALPEILVSASRFEESSNHVPANVRVITREEIENSSSNNIPEVLSQLGGLVVNGTSLGQLGLGASVDMGGYGATANSTTLILLDGQRLNPIDSSAVSWESIPLGSIQRIEILRGGASVQYGNGAVGGVINIITRNNGAKVNDVTVKAGSFGTVMTNADLNLGSGSTTLKLNANAANTDGWRENSAADLYSFGGKLTEFLDGPDQIYLGVNASHSNAQAPGGVLGEVGQGNPQQVKFNNVGSANKVDNSRVWLGDVQRLNDKLTFEGEAMYGTRTSNFYQPYYSSQAAFNAGFASPSNNSLQSWSWNLTPRVKADWGKWGTTVAGYDFNKSNESSGDQYSALAQQNLILYGASRMNDSGNATLLSRSPYVIERFPLSSSVEVSGGARRQTQAATAYDANAYSPAVNASKTYSANAADLAVNFNYLNGQKIFVKWNQSFRFPNIDEFWGWDPVTFNRVFNGILQPQVSQTYEAGGDWSFWQTRLTASLFQSDTQHEIRYDPNTGANANDPNVIRRKGVVFDSTTSLTQNLIVSLGGKLQKSRYTGGAYNGNTISLVPDTTFNARANYTLDTHWGVGGVMTYIGSQYYDGDLTNTLHKIPSATVADVYSSYQSGPWEARFTIKNLAGSNYATTGGHGSVSMPNGSFVTSYYYYPSDPRAYYLTLKYTY</sequence>
<evidence type="ECO:0000259" key="7">
    <source>
        <dbReference type="Pfam" id="PF00593"/>
    </source>
</evidence>
<dbReference type="InterPro" id="IPR036942">
    <property type="entry name" value="Beta-barrel_TonB_sf"/>
</dbReference>
<dbReference type="InterPro" id="IPR039426">
    <property type="entry name" value="TonB-dep_rcpt-like"/>
</dbReference>
<evidence type="ECO:0000256" key="2">
    <source>
        <dbReference type="ARBA" id="ARBA00022448"/>
    </source>
</evidence>
<dbReference type="PANTHER" id="PTHR30069:SF27">
    <property type="entry name" value="BLL4766 PROTEIN"/>
    <property type="match status" value="1"/>
</dbReference>
<keyword evidence="4" id="KW-0798">TonB box</keyword>
<keyword evidence="3" id="KW-0812">Transmembrane</keyword>
<dbReference type="GO" id="GO:0044718">
    <property type="term" value="P:siderophore transmembrane transport"/>
    <property type="evidence" value="ECO:0007669"/>
    <property type="project" value="TreeGrafter"/>
</dbReference>
<feature type="domain" description="TonB-dependent receptor plug" evidence="8">
    <location>
        <begin position="48"/>
        <end position="157"/>
    </location>
</feature>
<feature type="domain" description="TonB-dependent receptor-like beta-barrel" evidence="7">
    <location>
        <begin position="225"/>
        <end position="651"/>
    </location>
</feature>
<protein>
    <submittedName>
        <fullName evidence="9">Colicin I receptor</fullName>
    </submittedName>
</protein>
<gene>
    <name evidence="9" type="primary">cirA_6</name>
    <name evidence="9" type="ORF">GALL_72260</name>
</gene>
<evidence type="ECO:0000256" key="3">
    <source>
        <dbReference type="ARBA" id="ARBA00022692"/>
    </source>
</evidence>
<dbReference type="AlphaFoldDB" id="A0A1J5TGA2"/>
<dbReference type="GO" id="GO:0009279">
    <property type="term" value="C:cell outer membrane"/>
    <property type="evidence" value="ECO:0007669"/>
    <property type="project" value="UniProtKB-SubCell"/>
</dbReference>
<dbReference type="EMBL" id="MLJW01000021">
    <property type="protein sequence ID" value="OIR11054.1"/>
    <property type="molecule type" value="Genomic_DNA"/>
</dbReference>
<comment type="subcellular location">
    <subcellularLocation>
        <location evidence="1">Cell outer membrane</location>
        <topology evidence="1">Multi-pass membrane protein</topology>
    </subcellularLocation>
</comment>
<evidence type="ECO:0000313" key="9">
    <source>
        <dbReference type="EMBL" id="OIR11054.1"/>
    </source>
</evidence>
<dbReference type="InterPro" id="IPR012910">
    <property type="entry name" value="Plug_dom"/>
</dbReference>
<dbReference type="InterPro" id="IPR037066">
    <property type="entry name" value="Plug_dom_sf"/>
</dbReference>
<accession>A0A1J5TGA2</accession>
<name>A0A1J5TGA2_9ZZZZ</name>
<dbReference type="SUPFAM" id="SSF56935">
    <property type="entry name" value="Porins"/>
    <property type="match status" value="1"/>
</dbReference>
<dbReference type="GO" id="GO:0015344">
    <property type="term" value="F:siderophore uptake transmembrane transporter activity"/>
    <property type="evidence" value="ECO:0007669"/>
    <property type="project" value="TreeGrafter"/>
</dbReference>
<comment type="caution">
    <text evidence="9">The sequence shown here is derived from an EMBL/GenBank/DDBJ whole genome shotgun (WGS) entry which is preliminary data.</text>
</comment>
<evidence type="ECO:0000256" key="6">
    <source>
        <dbReference type="ARBA" id="ARBA00023237"/>
    </source>
</evidence>
<keyword evidence="9" id="KW-0675">Receptor</keyword>
<evidence type="ECO:0000256" key="4">
    <source>
        <dbReference type="ARBA" id="ARBA00023077"/>
    </source>
</evidence>
<keyword evidence="6" id="KW-0998">Cell outer membrane</keyword>